<organism evidence="2 3">
    <name type="scientific">Joostella atrarenae</name>
    <dbReference type="NCBI Taxonomy" id="679257"/>
    <lineage>
        <taxon>Bacteria</taxon>
        <taxon>Pseudomonadati</taxon>
        <taxon>Bacteroidota</taxon>
        <taxon>Flavobacteriia</taxon>
        <taxon>Flavobacteriales</taxon>
        <taxon>Flavobacteriaceae</taxon>
        <taxon>Joostella</taxon>
    </lineage>
</organism>
<comment type="caution">
    <text evidence="2">The sequence shown here is derived from an EMBL/GenBank/DDBJ whole genome shotgun (WGS) entry which is preliminary data.</text>
</comment>
<evidence type="ECO:0008006" key="4">
    <source>
        <dbReference type="Google" id="ProtNLM"/>
    </source>
</evidence>
<reference evidence="2 3" key="1">
    <citation type="submission" date="2021-01" db="EMBL/GenBank/DDBJ databases">
        <title>Genome sequencing of Joostella atrarenae M1-2 (= KCTC 23194).</title>
        <authorList>
            <person name="Zakaria M.R."/>
            <person name="Lam M.Q."/>
            <person name="Chong C.S."/>
        </authorList>
    </citation>
    <scope>NUCLEOTIDE SEQUENCE [LARGE SCALE GENOMIC DNA]</scope>
    <source>
        <strain evidence="2 3">M1-2</strain>
    </source>
</reference>
<keyword evidence="3" id="KW-1185">Reference proteome</keyword>
<dbReference type="SUPFAM" id="SSF56935">
    <property type="entry name" value="Porins"/>
    <property type="match status" value="1"/>
</dbReference>
<feature type="signal peptide" evidence="1">
    <location>
        <begin position="1"/>
        <end position="19"/>
    </location>
</feature>
<protein>
    <recommendedName>
        <fullName evidence="4">Long-chain fatty acid transport protein</fullName>
    </recommendedName>
</protein>
<dbReference type="Proteomes" id="UP000829517">
    <property type="component" value="Unassembled WGS sequence"/>
</dbReference>
<keyword evidence="1" id="KW-0732">Signal</keyword>
<evidence type="ECO:0000313" key="2">
    <source>
        <dbReference type="EMBL" id="MCF8715454.1"/>
    </source>
</evidence>
<dbReference type="Gene3D" id="2.40.160.60">
    <property type="entry name" value="Outer membrane protein transport protein (OMPP1/FadL/TodX)"/>
    <property type="match status" value="1"/>
</dbReference>
<feature type="chain" id="PRO_5046662109" description="Long-chain fatty acid transport protein" evidence="1">
    <location>
        <begin position="20"/>
        <end position="422"/>
    </location>
</feature>
<dbReference type="RefSeq" id="WP_236959419.1">
    <property type="nucleotide sequence ID" value="NZ_JAETXX010000007.1"/>
</dbReference>
<name>A0ABS9J4X9_9FLAO</name>
<sequence>MIKKIFIVIVLFICSYSFAQEGSVSPYSFYGTGDQRFKGLVENRSMGGISVYTDSIHLNLNNPASLGKLKLTAFTVGGGYHSLDLATDEGSENASDVTFDYLAVGVPLGNNMGMSFGLVPWTSVGYRVRSLDEDASPAQLDRYSGEGGINKAFFAYGFTFLNNFSFGGKVNFNFGKIEKESVRFLEGIQYGTRIQNNSEYSGFDYSFSLNYDAELTKNLELKSSVLYTPATKITSSNDRSISTILTNSAGLEVPRVTEDVDLGALGLNSTYLHLPESYTLGLGVGKKYTWFIGGEYEITKSSEFENEFIDVVNGAYEDGNRFSVGGFWTPDYDSYASYWKRVTYRIGMKNEKTGLLVNNVPVHDFGMSFGLGLPMNGFSNANVGVEFGKRGSTYLGRIEENYFNVFISLSLNDRWFRKNLIR</sequence>
<evidence type="ECO:0000313" key="3">
    <source>
        <dbReference type="Proteomes" id="UP000829517"/>
    </source>
</evidence>
<accession>A0ABS9J4X9</accession>
<gene>
    <name evidence="2" type="ORF">JM658_11500</name>
</gene>
<proteinExistence type="predicted"/>
<evidence type="ECO:0000256" key="1">
    <source>
        <dbReference type="SAM" id="SignalP"/>
    </source>
</evidence>
<dbReference type="EMBL" id="JAETXX010000007">
    <property type="protein sequence ID" value="MCF8715454.1"/>
    <property type="molecule type" value="Genomic_DNA"/>
</dbReference>